<dbReference type="Proteomes" id="UP000601435">
    <property type="component" value="Unassembled WGS sequence"/>
</dbReference>
<gene>
    <name evidence="2" type="ORF">SNEC2469_LOCUS3046</name>
</gene>
<protein>
    <submittedName>
        <fullName evidence="2">Uncharacterized protein</fullName>
    </submittedName>
</protein>
<accession>A0A812KHU5</accession>
<feature type="compositionally biased region" description="Polar residues" evidence="1">
    <location>
        <begin position="475"/>
        <end position="488"/>
    </location>
</feature>
<dbReference type="AlphaFoldDB" id="A0A812KHU5"/>
<feature type="region of interest" description="Disordered" evidence="1">
    <location>
        <begin position="368"/>
        <end position="396"/>
    </location>
</feature>
<dbReference type="OrthoDB" id="441505at2759"/>
<sequence length="497" mass="52437">MSPRAATARRGDENDRQPVLNGNHLPLAGDQDMDGETLQPGTTARTAEPVFATSGPSASARTEQPTTTPGEQAVAAGADVGSKAGSLGRPPMSSDVGQVEEGSLVFLDCTIDALSAKAAIHVVQRCSGGGEETVDGDDGFELSRLYRWRCRTQGLDLAEPPLPGQQDSLSTLCSGIKRSLKALGQESKGLGRKERLEEAADPVEGEAQGLDPLSVVLTGMAQLQSVVTELTSPKASYKPEVIKPGVTALPDLPGHGPESSLAFADWLHASRPALADVSDTSEELWQRTVDEATAWYNEYLRMDPLARLTAKPEPSSDLAQTKWVRVSRRIETMIIAAAPKDVRDELSASRSQLHLMVELTPSHLAGLRVEDKAKGRTPKPPKAGTESAAGGTTGSTNCARNASDFGLSQRSVGAVVQEYEARLCSHAPGTAPVALLDSGATHPVVAFEPSMTGLEKVPVTLAGDAKQEWLRTQGGTLHTGVSGNTPSETWLIPRKPG</sequence>
<proteinExistence type="predicted"/>
<dbReference type="EMBL" id="CAJNJA010007407">
    <property type="protein sequence ID" value="CAE7224154.1"/>
    <property type="molecule type" value="Genomic_DNA"/>
</dbReference>
<organism evidence="2 3">
    <name type="scientific">Symbiodinium necroappetens</name>
    <dbReference type="NCBI Taxonomy" id="1628268"/>
    <lineage>
        <taxon>Eukaryota</taxon>
        <taxon>Sar</taxon>
        <taxon>Alveolata</taxon>
        <taxon>Dinophyceae</taxon>
        <taxon>Suessiales</taxon>
        <taxon>Symbiodiniaceae</taxon>
        <taxon>Symbiodinium</taxon>
    </lineage>
</organism>
<keyword evidence="3" id="KW-1185">Reference proteome</keyword>
<evidence type="ECO:0000313" key="3">
    <source>
        <dbReference type="Proteomes" id="UP000601435"/>
    </source>
</evidence>
<feature type="region of interest" description="Disordered" evidence="1">
    <location>
        <begin position="1"/>
        <end position="72"/>
    </location>
</feature>
<comment type="caution">
    <text evidence="2">The sequence shown here is derived from an EMBL/GenBank/DDBJ whole genome shotgun (WGS) entry which is preliminary data.</text>
</comment>
<reference evidence="2" key="1">
    <citation type="submission" date="2021-02" db="EMBL/GenBank/DDBJ databases">
        <authorList>
            <person name="Dougan E. K."/>
            <person name="Rhodes N."/>
            <person name="Thang M."/>
            <person name="Chan C."/>
        </authorList>
    </citation>
    <scope>NUCLEOTIDE SEQUENCE</scope>
</reference>
<feature type="compositionally biased region" description="Low complexity" evidence="1">
    <location>
        <begin position="383"/>
        <end position="396"/>
    </location>
</feature>
<name>A0A812KHU5_9DINO</name>
<feature type="compositionally biased region" description="Polar residues" evidence="1">
    <location>
        <begin position="54"/>
        <end position="70"/>
    </location>
</feature>
<evidence type="ECO:0000313" key="2">
    <source>
        <dbReference type="EMBL" id="CAE7224154.1"/>
    </source>
</evidence>
<evidence type="ECO:0000256" key="1">
    <source>
        <dbReference type="SAM" id="MobiDB-lite"/>
    </source>
</evidence>
<feature type="non-terminal residue" evidence="2">
    <location>
        <position position="497"/>
    </location>
</feature>
<feature type="region of interest" description="Disordered" evidence="1">
    <location>
        <begin position="475"/>
        <end position="497"/>
    </location>
</feature>